<dbReference type="GO" id="GO:0000160">
    <property type="term" value="P:phosphorelay signal transduction system"/>
    <property type="evidence" value="ECO:0007669"/>
    <property type="project" value="InterPro"/>
</dbReference>
<dbReference type="SMART" id="SM00421">
    <property type="entry name" value="HTH_LUXR"/>
    <property type="match status" value="1"/>
</dbReference>
<protein>
    <submittedName>
        <fullName evidence="6">DNA-binding response regulator</fullName>
    </submittedName>
</protein>
<feature type="modified residue" description="4-aspartylphosphate" evidence="3">
    <location>
        <position position="58"/>
    </location>
</feature>
<evidence type="ECO:0000259" key="5">
    <source>
        <dbReference type="PROSITE" id="PS50110"/>
    </source>
</evidence>
<dbReference type="InterPro" id="IPR000792">
    <property type="entry name" value="Tscrpt_reg_LuxR_C"/>
</dbReference>
<dbReference type="Pfam" id="PF00196">
    <property type="entry name" value="GerE"/>
    <property type="match status" value="1"/>
</dbReference>
<dbReference type="InterPro" id="IPR001789">
    <property type="entry name" value="Sig_transdc_resp-reg_receiver"/>
</dbReference>
<keyword evidence="2 6" id="KW-0238">DNA-binding</keyword>
<dbReference type="PROSITE" id="PS50043">
    <property type="entry name" value="HTH_LUXR_2"/>
    <property type="match status" value="1"/>
</dbReference>
<sequence length="236" mass="25983">MSKEIRVVIADDHPLMRKGLQMTFQAVSDDFTLVGEAADGASALRLVEELQPDVVLMDIRMPGMDGLEALEQIRHAWPRIAVVILTTYNDDELVLRGLQAGACGYLLKDCDLDTLLDAIRTAARGDTLLQSGTVRRLLQALPRTTVKASPPRNPGPFELTEREREVLAGVACGERNKEIAARLGLTRRTVDTYLSNIFLKLGVDSRASAVAVALERGFLPQQREATMMNSDNRRNG</sequence>
<evidence type="ECO:0000313" key="7">
    <source>
        <dbReference type="Proteomes" id="UP000597444"/>
    </source>
</evidence>
<dbReference type="EMBL" id="BNJK01000001">
    <property type="protein sequence ID" value="GHO90265.1"/>
    <property type="molecule type" value="Genomic_DNA"/>
</dbReference>
<evidence type="ECO:0000256" key="2">
    <source>
        <dbReference type="ARBA" id="ARBA00023125"/>
    </source>
</evidence>
<evidence type="ECO:0000259" key="4">
    <source>
        <dbReference type="PROSITE" id="PS50043"/>
    </source>
</evidence>
<proteinExistence type="predicted"/>
<reference evidence="6" key="1">
    <citation type="submission" date="2020-10" db="EMBL/GenBank/DDBJ databases">
        <title>Taxonomic study of unclassified bacteria belonging to the class Ktedonobacteria.</title>
        <authorList>
            <person name="Yabe S."/>
            <person name="Wang C.M."/>
            <person name="Zheng Y."/>
            <person name="Sakai Y."/>
            <person name="Cavaletti L."/>
            <person name="Monciardini P."/>
            <person name="Donadio S."/>
        </authorList>
    </citation>
    <scope>NUCLEOTIDE SEQUENCE</scope>
    <source>
        <strain evidence="6">ID150040</strain>
    </source>
</reference>
<keyword evidence="1 3" id="KW-0597">Phosphoprotein</keyword>
<dbReference type="SUPFAM" id="SSF52172">
    <property type="entry name" value="CheY-like"/>
    <property type="match status" value="1"/>
</dbReference>
<dbReference type="PROSITE" id="PS00622">
    <property type="entry name" value="HTH_LUXR_1"/>
    <property type="match status" value="1"/>
</dbReference>
<accession>A0A8J3MZJ0</accession>
<evidence type="ECO:0000313" key="6">
    <source>
        <dbReference type="EMBL" id="GHO90265.1"/>
    </source>
</evidence>
<dbReference type="InterPro" id="IPR011006">
    <property type="entry name" value="CheY-like_superfamily"/>
</dbReference>
<dbReference type="PANTHER" id="PTHR43214">
    <property type="entry name" value="TWO-COMPONENT RESPONSE REGULATOR"/>
    <property type="match status" value="1"/>
</dbReference>
<gene>
    <name evidence="6" type="ORF">KSF_003130</name>
</gene>
<dbReference type="CDD" id="cd17535">
    <property type="entry name" value="REC_NarL-like"/>
    <property type="match status" value="1"/>
</dbReference>
<dbReference type="RefSeq" id="WP_220201244.1">
    <property type="nucleotide sequence ID" value="NZ_BNJK01000001.1"/>
</dbReference>
<dbReference type="SMART" id="SM00448">
    <property type="entry name" value="REC"/>
    <property type="match status" value="1"/>
</dbReference>
<dbReference type="Gene3D" id="3.40.50.2300">
    <property type="match status" value="1"/>
</dbReference>
<feature type="domain" description="HTH luxR-type" evidence="4">
    <location>
        <begin position="152"/>
        <end position="217"/>
    </location>
</feature>
<comment type="caution">
    <text evidence="6">The sequence shown here is derived from an EMBL/GenBank/DDBJ whole genome shotgun (WGS) entry which is preliminary data.</text>
</comment>
<dbReference type="GO" id="GO:0006355">
    <property type="term" value="P:regulation of DNA-templated transcription"/>
    <property type="evidence" value="ECO:0007669"/>
    <property type="project" value="InterPro"/>
</dbReference>
<evidence type="ECO:0000256" key="1">
    <source>
        <dbReference type="ARBA" id="ARBA00022553"/>
    </source>
</evidence>
<dbReference type="InterPro" id="IPR058245">
    <property type="entry name" value="NreC/VraR/RcsB-like_REC"/>
</dbReference>
<dbReference type="InterPro" id="IPR039420">
    <property type="entry name" value="WalR-like"/>
</dbReference>
<dbReference type="PROSITE" id="PS50110">
    <property type="entry name" value="RESPONSE_REGULATORY"/>
    <property type="match status" value="1"/>
</dbReference>
<feature type="domain" description="Response regulatory" evidence="5">
    <location>
        <begin position="6"/>
        <end position="123"/>
    </location>
</feature>
<dbReference type="Pfam" id="PF00072">
    <property type="entry name" value="Response_reg"/>
    <property type="match status" value="1"/>
</dbReference>
<keyword evidence="7" id="KW-1185">Reference proteome</keyword>
<name>A0A8J3MZJ0_9CHLR</name>
<dbReference type="CDD" id="cd06170">
    <property type="entry name" value="LuxR_C_like"/>
    <property type="match status" value="1"/>
</dbReference>
<dbReference type="GO" id="GO:0003677">
    <property type="term" value="F:DNA binding"/>
    <property type="evidence" value="ECO:0007669"/>
    <property type="project" value="UniProtKB-KW"/>
</dbReference>
<evidence type="ECO:0000256" key="3">
    <source>
        <dbReference type="PROSITE-ProRule" id="PRU00169"/>
    </source>
</evidence>
<dbReference type="SUPFAM" id="SSF46894">
    <property type="entry name" value="C-terminal effector domain of the bipartite response regulators"/>
    <property type="match status" value="1"/>
</dbReference>
<dbReference type="InterPro" id="IPR016032">
    <property type="entry name" value="Sig_transdc_resp-reg_C-effctor"/>
</dbReference>
<dbReference type="Proteomes" id="UP000597444">
    <property type="component" value="Unassembled WGS sequence"/>
</dbReference>
<dbReference type="AlphaFoldDB" id="A0A8J3MZJ0"/>
<dbReference type="PRINTS" id="PR00038">
    <property type="entry name" value="HTHLUXR"/>
</dbReference>
<organism evidence="6 7">
    <name type="scientific">Reticulibacter mediterranei</name>
    <dbReference type="NCBI Taxonomy" id="2778369"/>
    <lineage>
        <taxon>Bacteria</taxon>
        <taxon>Bacillati</taxon>
        <taxon>Chloroflexota</taxon>
        <taxon>Ktedonobacteria</taxon>
        <taxon>Ktedonobacterales</taxon>
        <taxon>Reticulibacteraceae</taxon>
        <taxon>Reticulibacter</taxon>
    </lineage>
</organism>